<dbReference type="Pfam" id="PF08281">
    <property type="entry name" value="Sigma70_r4_2"/>
    <property type="match status" value="1"/>
</dbReference>
<dbReference type="InterPro" id="IPR013325">
    <property type="entry name" value="RNA_pol_sigma_r2"/>
</dbReference>
<feature type="domain" description="RNA polymerase sigma factor 70 region 4 type 2" evidence="6">
    <location>
        <begin position="111"/>
        <end position="161"/>
    </location>
</feature>
<dbReference type="OrthoDB" id="9803470at2"/>
<reference evidence="7 8" key="1">
    <citation type="submission" date="2016-08" db="EMBL/GenBank/DDBJ databases">
        <authorList>
            <person name="Seilhamer J.J."/>
        </authorList>
    </citation>
    <scope>NUCLEOTIDE SEQUENCE [LARGE SCALE GENOMIC DNA]</scope>
    <source>
        <strain evidence="7 8">DX4</strain>
    </source>
</reference>
<dbReference type="InterPro" id="IPR036388">
    <property type="entry name" value="WH-like_DNA-bd_sf"/>
</dbReference>
<dbReference type="RefSeq" id="WP_069381315.1">
    <property type="nucleotide sequence ID" value="NZ_CP017141.1"/>
</dbReference>
<keyword evidence="4" id="KW-0804">Transcription</keyword>
<keyword evidence="2" id="KW-0805">Transcription regulation</keyword>
<protein>
    <submittedName>
        <fullName evidence="7">RNA polymerase subunit sigma</fullName>
    </submittedName>
</protein>
<dbReference type="PANTHER" id="PTHR43133">
    <property type="entry name" value="RNA POLYMERASE ECF-TYPE SIGMA FACTO"/>
    <property type="match status" value="1"/>
</dbReference>
<name>A0A1D7QM15_9SPHI</name>
<keyword evidence="3" id="KW-0731">Sigma factor</keyword>
<dbReference type="InterPro" id="IPR039425">
    <property type="entry name" value="RNA_pol_sigma-70-like"/>
</dbReference>
<gene>
    <name evidence="7" type="ORF">BFS30_22340</name>
</gene>
<dbReference type="InterPro" id="IPR007627">
    <property type="entry name" value="RNA_pol_sigma70_r2"/>
</dbReference>
<evidence type="ECO:0000259" key="6">
    <source>
        <dbReference type="Pfam" id="PF08281"/>
    </source>
</evidence>
<dbReference type="KEGG" id="psty:BFS30_22340"/>
<keyword evidence="8" id="KW-1185">Reference proteome</keyword>
<accession>A0A1D7QM15</accession>
<evidence type="ECO:0000256" key="3">
    <source>
        <dbReference type="ARBA" id="ARBA00023082"/>
    </source>
</evidence>
<dbReference type="NCBIfam" id="TIGR02937">
    <property type="entry name" value="sigma70-ECF"/>
    <property type="match status" value="1"/>
</dbReference>
<dbReference type="PANTHER" id="PTHR43133:SF25">
    <property type="entry name" value="RNA POLYMERASE SIGMA FACTOR RFAY-RELATED"/>
    <property type="match status" value="1"/>
</dbReference>
<dbReference type="CDD" id="cd06171">
    <property type="entry name" value="Sigma70_r4"/>
    <property type="match status" value="1"/>
</dbReference>
<dbReference type="GO" id="GO:0003677">
    <property type="term" value="F:DNA binding"/>
    <property type="evidence" value="ECO:0007669"/>
    <property type="project" value="InterPro"/>
</dbReference>
<evidence type="ECO:0000256" key="1">
    <source>
        <dbReference type="ARBA" id="ARBA00010641"/>
    </source>
</evidence>
<proteinExistence type="inferred from homology"/>
<evidence type="ECO:0000313" key="8">
    <source>
        <dbReference type="Proteomes" id="UP000094313"/>
    </source>
</evidence>
<dbReference type="SUPFAM" id="SSF88659">
    <property type="entry name" value="Sigma3 and sigma4 domains of RNA polymerase sigma factors"/>
    <property type="match status" value="1"/>
</dbReference>
<evidence type="ECO:0000256" key="2">
    <source>
        <dbReference type="ARBA" id="ARBA00023015"/>
    </source>
</evidence>
<dbReference type="Gene3D" id="1.10.1740.10">
    <property type="match status" value="1"/>
</dbReference>
<dbReference type="Gene3D" id="1.10.10.10">
    <property type="entry name" value="Winged helix-like DNA-binding domain superfamily/Winged helix DNA-binding domain"/>
    <property type="match status" value="1"/>
</dbReference>
<dbReference type="EMBL" id="CP017141">
    <property type="protein sequence ID" value="AOM79653.1"/>
    <property type="molecule type" value="Genomic_DNA"/>
</dbReference>
<organism evidence="7 8">
    <name type="scientific">Pedobacter steynii</name>
    <dbReference type="NCBI Taxonomy" id="430522"/>
    <lineage>
        <taxon>Bacteria</taxon>
        <taxon>Pseudomonadati</taxon>
        <taxon>Bacteroidota</taxon>
        <taxon>Sphingobacteriia</taxon>
        <taxon>Sphingobacteriales</taxon>
        <taxon>Sphingobacteriaceae</taxon>
        <taxon>Pedobacter</taxon>
    </lineage>
</organism>
<evidence type="ECO:0000313" key="7">
    <source>
        <dbReference type="EMBL" id="AOM79653.1"/>
    </source>
</evidence>
<dbReference type="AlphaFoldDB" id="A0A1D7QM15"/>
<feature type="domain" description="RNA polymerase sigma-70 region 2" evidence="5">
    <location>
        <begin position="17"/>
        <end position="78"/>
    </location>
</feature>
<dbReference type="GO" id="GO:0016987">
    <property type="term" value="F:sigma factor activity"/>
    <property type="evidence" value="ECO:0007669"/>
    <property type="project" value="UniProtKB-KW"/>
</dbReference>
<sequence length="178" mass="21055">MKTAPLDFNHQLFTFKDSLQKFAFHYTKDQEEAADLVQETLLKAIRYAKGFEEGTNLKSWLFTILKNTFLNNYKKRVRLRCYMEETFNIAMNDVHSNITYNRGESNCNLADIHKALDNLSHEYYYPFIKYFEGFKYHEIAEELNIPIGTVKTRIHMARIALKKNLKMFSGQFRVKNAS</sequence>
<dbReference type="Pfam" id="PF04542">
    <property type="entry name" value="Sigma70_r2"/>
    <property type="match status" value="1"/>
</dbReference>
<dbReference type="SUPFAM" id="SSF88946">
    <property type="entry name" value="Sigma2 domain of RNA polymerase sigma factors"/>
    <property type="match status" value="1"/>
</dbReference>
<evidence type="ECO:0000256" key="4">
    <source>
        <dbReference type="ARBA" id="ARBA00023163"/>
    </source>
</evidence>
<comment type="similarity">
    <text evidence="1">Belongs to the sigma-70 factor family. ECF subfamily.</text>
</comment>
<dbReference type="GO" id="GO:0006352">
    <property type="term" value="P:DNA-templated transcription initiation"/>
    <property type="evidence" value="ECO:0007669"/>
    <property type="project" value="InterPro"/>
</dbReference>
<dbReference type="InterPro" id="IPR013324">
    <property type="entry name" value="RNA_pol_sigma_r3/r4-like"/>
</dbReference>
<dbReference type="InterPro" id="IPR014284">
    <property type="entry name" value="RNA_pol_sigma-70_dom"/>
</dbReference>
<dbReference type="InterPro" id="IPR013249">
    <property type="entry name" value="RNA_pol_sigma70_r4_t2"/>
</dbReference>
<evidence type="ECO:0000259" key="5">
    <source>
        <dbReference type="Pfam" id="PF04542"/>
    </source>
</evidence>
<dbReference type="Proteomes" id="UP000094313">
    <property type="component" value="Chromosome"/>
</dbReference>